<reference evidence="2" key="1">
    <citation type="journal article" date="2010" name="Science">
        <title>Signatures of adaptation to obligate biotrophy in the Hyaloperonospora arabidopsidis genome.</title>
        <authorList>
            <person name="Baxter L."/>
            <person name="Tripathy S."/>
            <person name="Ishaque N."/>
            <person name="Boot N."/>
            <person name="Cabral A."/>
            <person name="Kemen E."/>
            <person name="Thines M."/>
            <person name="Ah-Fong A."/>
            <person name="Anderson R."/>
            <person name="Badejoko W."/>
            <person name="Bittner-Eddy P."/>
            <person name="Boore J.L."/>
            <person name="Chibucos M.C."/>
            <person name="Coates M."/>
            <person name="Dehal P."/>
            <person name="Delehaunty K."/>
            <person name="Dong S."/>
            <person name="Downton P."/>
            <person name="Dumas B."/>
            <person name="Fabro G."/>
            <person name="Fronick C."/>
            <person name="Fuerstenberg S.I."/>
            <person name="Fulton L."/>
            <person name="Gaulin E."/>
            <person name="Govers F."/>
            <person name="Hughes L."/>
            <person name="Humphray S."/>
            <person name="Jiang R.H."/>
            <person name="Judelson H."/>
            <person name="Kamoun S."/>
            <person name="Kyung K."/>
            <person name="Meijer H."/>
            <person name="Minx P."/>
            <person name="Morris P."/>
            <person name="Nelson J."/>
            <person name="Phuntumart V."/>
            <person name="Qutob D."/>
            <person name="Rehmany A."/>
            <person name="Rougon-Cardoso A."/>
            <person name="Ryden P."/>
            <person name="Torto-Alalibo T."/>
            <person name="Studholme D."/>
            <person name="Wang Y."/>
            <person name="Win J."/>
            <person name="Wood J."/>
            <person name="Clifton S.W."/>
            <person name="Rogers J."/>
            <person name="Van den Ackerveken G."/>
            <person name="Jones J.D."/>
            <person name="McDowell J.M."/>
            <person name="Beynon J."/>
            <person name="Tyler B.M."/>
        </authorList>
    </citation>
    <scope>NUCLEOTIDE SEQUENCE [LARGE SCALE GENOMIC DNA]</scope>
    <source>
        <strain evidence="2">Emoy2</strain>
    </source>
</reference>
<dbReference type="InParanoid" id="M4BMI0"/>
<name>M4BMI0_HYAAE</name>
<dbReference type="VEuPathDB" id="FungiDB:HpaG807617"/>
<dbReference type="EnsemblProtists" id="HpaT807617">
    <property type="protein sequence ID" value="HpaP807617"/>
    <property type="gene ID" value="HpaG807617"/>
</dbReference>
<dbReference type="HOGENOM" id="CLU_1753217_0_0_1"/>
<proteinExistence type="predicted"/>
<dbReference type="EMBL" id="JH598420">
    <property type="status" value="NOT_ANNOTATED_CDS"/>
    <property type="molecule type" value="Genomic_DNA"/>
</dbReference>
<organism evidence="1 2">
    <name type="scientific">Hyaloperonospora arabidopsidis (strain Emoy2)</name>
    <name type="common">Downy mildew agent</name>
    <name type="synonym">Peronospora arabidopsidis</name>
    <dbReference type="NCBI Taxonomy" id="559515"/>
    <lineage>
        <taxon>Eukaryota</taxon>
        <taxon>Sar</taxon>
        <taxon>Stramenopiles</taxon>
        <taxon>Oomycota</taxon>
        <taxon>Peronosporomycetes</taxon>
        <taxon>Peronosporales</taxon>
        <taxon>Peronosporaceae</taxon>
        <taxon>Hyaloperonospora</taxon>
    </lineage>
</organism>
<dbReference type="AlphaFoldDB" id="M4BMI0"/>
<reference evidence="1" key="2">
    <citation type="submission" date="2015-06" db="UniProtKB">
        <authorList>
            <consortium name="EnsemblProtists"/>
        </authorList>
    </citation>
    <scope>IDENTIFICATION</scope>
    <source>
        <strain evidence="1">Emoy2</strain>
    </source>
</reference>
<keyword evidence="2" id="KW-1185">Reference proteome</keyword>
<protein>
    <submittedName>
        <fullName evidence="1">Uncharacterized protein</fullName>
    </submittedName>
</protein>
<sequence>MGTEFLHLSRLQVTFCEKNGHQAVPAQIERHNRRKKDFRTLAAPCRAHSSSTINFCPCAKHENLVIRWLSALEVHHSKKRYRRSQRLISSTEKNATQCPQVIRERTHCAKRHFDTGSKQTNLDKTWASGASTESVRTTRCHVCVNSSAL</sequence>
<dbReference type="Proteomes" id="UP000011713">
    <property type="component" value="Unassembled WGS sequence"/>
</dbReference>
<evidence type="ECO:0000313" key="1">
    <source>
        <dbReference type="EnsemblProtists" id="HpaP807617"/>
    </source>
</evidence>
<evidence type="ECO:0000313" key="2">
    <source>
        <dbReference type="Proteomes" id="UP000011713"/>
    </source>
</evidence>
<accession>M4BMI0</accession>